<dbReference type="Pfam" id="PF08031">
    <property type="entry name" value="BBE"/>
    <property type="match status" value="1"/>
</dbReference>
<evidence type="ECO:0000259" key="7">
    <source>
        <dbReference type="PROSITE" id="PS51387"/>
    </source>
</evidence>
<evidence type="ECO:0000256" key="4">
    <source>
        <dbReference type="ARBA" id="ARBA00022827"/>
    </source>
</evidence>
<comment type="caution">
    <text evidence="8">The sequence shown here is derived from an EMBL/GenBank/DDBJ whole genome shotgun (WGS) entry which is preliminary data.</text>
</comment>
<gene>
    <name evidence="8" type="ORF">DFH94DRAFT_219444</name>
</gene>
<feature type="domain" description="FAD-binding PCMH-type" evidence="7">
    <location>
        <begin position="33"/>
        <end position="205"/>
    </location>
</feature>
<dbReference type="PANTHER" id="PTHR42973:SF39">
    <property type="entry name" value="FAD-BINDING PCMH-TYPE DOMAIN-CONTAINING PROTEIN"/>
    <property type="match status" value="1"/>
</dbReference>
<evidence type="ECO:0000313" key="9">
    <source>
        <dbReference type="Proteomes" id="UP000759537"/>
    </source>
</evidence>
<keyword evidence="5" id="KW-0560">Oxidoreductase</keyword>
<dbReference type="EMBL" id="WHVB01000027">
    <property type="protein sequence ID" value="KAF8469843.1"/>
    <property type="molecule type" value="Genomic_DNA"/>
</dbReference>
<dbReference type="InterPro" id="IPR012951">
    <property type="entry name" value="BBE"/>
</dbReference>
<comment type="cofactor">
    <cofactor evidence="1">
        <name>FAD</name>
        <dbReference type="ChEBI" id="CHEBI:57692"/>
    </cofactor>
</comment>
<dbReference type="Proteomes" id="UP000759537">
    <property type="component" value="Unassembled WGS sequence"/>
</dbReference>
<evidence type="ECO:0000313" key="8">
    <source>
        <dbReference type="EMBL" id="KAF8469843.1"/>
    </source>
</evidence>
<dbReference type="GO" id="GO:0071949">
    <property type="term" value="F:FAD binding"/>
    <property type="evidence" value="ECO:0007669"/>
    <property type="project" value="InterPro"/>
</dbReference>
<evidence type="ECO:0000256" key="1">
    <source>
        <dbReference type="ARBA" id="ARBA00001974"/>
    </source>
</evidence>
<proteinExistence type="inferred from homology"/>
<reference evidence="8" key="2">
    <citation type="journal article" date="2020" name="Nat. Commun.">
        <title>Large-scale genome sequencing of mycorrhizal fungi provides insights into the early evolution of symbiotic traits.</title>
        <authorList>
            <person name="Miyauchi S."/>
            <person name="Kiss E."/>
            <person name="Kuo A."/>
            <person name="Drula E."/>
            <person name="Kohler A."/>
            <person name="Sanchez-Garcia M."/>
            <person name="Morin E."/>
            <person name="Andreopoulos B."/>
            <person name="Barry K.W."/>
            <person name="Bonito G."/>
            <person name="Buee M."/>
            <person name="Carver A."/>
            <person name="Chen C."/>
            <person name="Cichocki N."/>
            <person name="Clum A."/>
            <person name="Culley D."/>
            <person name="Crous P.W."/>
            <person name="Fauchery L."/>
            <person name="Girlanda M."/>
            <person name="Hayes R.D."/>
            <person name="Keri Z."/>
            <person name="LaButti K."/>
            <person name="Lipzen A."/>
            <person name="Lombard V."/>
            <person name="Magnuson J."/>
            <person name="Maillard F."/>
            <person name="Murat C."/>
            <person name="Nolan M."/>
            <person name="Ohm R.A."/>
            <person name="Pangilinan J."/>
            <person name="Pereira M.F."/>
            <person name="Perotto S."/>
            <person name="Peter M."/>
            <person name="Pfister S."/>
            <person name="Riley R."/>
            <person name="Sitrit Y."/>
            <person name="Stielow J.B."/>
            <person name="Szollosi G."/>
            <person name="Zifcakova L."/>
            <person name="Stursova M."/>
            <person name="Spatafora J.W."/>
            <person name="Tedersoo L."/>
            <person name="Vaario L.M."/>
            <person name="Yamada A."/>
            <person name="Yan M."/>
            <person name="Wang P."/>
            <person name="Xu J."/>
            <person name="Bruns T."/>
            <person name="Baldrian P."/>
            <person name="Vilgalys R."/>
            <person name="Dunand C."/>
            <person name="Henrissat B."/>
            <person name="Grigoriev I.V."/>
            <person name="Hibbett D."/>
            <person name="Nagy L.G."/>
            <person name="Martin F.M."/>
        </authorList>
    </citation>
    <scope>NUCLEOTIDE SEQUENCE</scope>
    <source>
        <strain evidence="8">Prilba</strain>
    </source>
</reference>
<dbReference type="SUPFAM" id="SSF56176">
    <property type="entry name" value="FAD-binding/transporter-associated domain-like"/>
    <property type="match status" value="1"/>
</dbReference>
<dbReference type="Pfam" id="PF01565">
    <property type="entry name" value="FAD_binding_4"/>
    <property type="match status" value="1"/>
</dbReference>
<keyword evidence="6" id="KW-0175">Coiled coil</keyword>
<reference evidence="8" key="1">
    <citation type="submission" date="2019-10" db="EMBL/GenBank/DDBJ databases">
        <authorList>
            <consortium name="DOE Joint Genome Institute"/>
            <person name="Kuo A."/>
            <person name="Miyauchi S."/>
            <person name="Kiss E."/>
            <person name="Drula E."/>
            <person name="Kohler A."/>
            <person name="Sanchez-Garcia M."/>
            <person name="Andreopoulos B."/>
            <person name="Barry K.W."/>
            <person name="Bonito G."/>
            <person name="Buee M."/>
            <person name="Carver A."/>
            <person name="Chen C."/>
            <person name="Cichocki N."/>
            <person name="Clum A."/>
            <person name="Culley D."/>
            <person name="Crous P.W."/>
            <person name="Fauchery L."/>
            <person name="Girlanda M."/>
            <person name="Hayes R."/>
            <person name="Keri Z."/>
            <person name="LaButti K."/>
            <person name="Lipzen A."/>
            <person name="Lombard V."/>
            <person name="Magnuson J."/>
            <person name="Maillard F."/>
            <person name="Morin E."/>
            <person name="Murat C."/>
            <person name="Nolan M."/>
            <person name="Ohm R."/>
            <person name="Pangilinan J."/>
            <person name="Pereira M."/>
            <person name="Perotto S."/>
            <person name="Peter M."/>
            <person name="Riley R."/>
            <person name="Sitrit Y."/>
            <person name="Stielow B."/>
            <person name="Szollosi G."/>
            <person name="Zifcakova L."/>
            <person name="Stursova M."/>
            <person name="Spatafora J.W."/>
            <person name="Tedersoo L."/>
            <person name="Vaario L.-M."/>
            <person name="Yamada A."/>
            <person name="Yan M."/>
            <person name="Wang P."/>
            <person name="Xu J."/>
            <person name="Bruns T."/>
            <person name="Baldrian P."/>
            <person name="Vilgalys R."/>
            <person name="Henrissat B."/>
            <person name="Grigoriev I.V."/>
            <person name="Hibbett D."/>
            <person name="Nagy L.G."/>
            <person name="Martin F.M."/>
        </authorList>
    </citation>
    <scope>NUCLEOTIDE SEQUENCE</scope>
    <source>
        <strain evidence="8">Prilba</strain>
    </source>
</reference>
<organism evidence="8 9">
    <name type="scientific">Russula ochroleuca</name>
    <dbReference type="NCBI Taxonomy" id="152965"/>
    <lineage>
        <taxon>Eukaryota</taxon>
        <taxon>Fungi</taxon>
        <taxon>Dikarya</taxon>
        <taxon>Basidiomycota</taxon>
        <taxon>Agaricomycotina</taxon>
        <taxon>Agaricomycetes</taxon>
        <taxon>Russulales</taxon>
        <taxon>Russulaceae</taxon>
        <taxon>Russula</taxon>
    </lineage>
</organism>
<evidence type="ECO:0000256" key="6">
    <source>
        <dbReference type="SAM" id="Coils"/>
    </source>
</evidence>
<keyword evidence="3" id="KW-0285">Flavoprotein</keyword>
<name>A0A9P5JXX2_9AGAM</name>
<accession>A0A9P5JXX2</accession>
<dbReference type="PANTHER" id="PTHR42973">
    <property type="entry name" value="BINDING OXIDOREDUCTASE, PUTATIVE (AFU_ORTHOLOGUE AFUA_1G17690)-RELATED"/>
    <property type="match status" value="1"/>
</dbReference>
<protein>
    <recommendedName>
        <fullName evidence="7">FAD-binding PCMH-type domain-containing protein</fullName>
    </recommendedName>
</protein>
<keyword evidence="9" id="KW-1185">Reference proteome</keyword>
<dbReference type="Gene3D" id="3.40.462.20">
    <property type="match status" value="1"/>
</dbReference>
<evidence type="ECO:0000256" key="3">
    <source>
        <dbReference type="ARBA" id="ARBA00022630"/>
    </source>
</evidence>
<dbReference type="PROSITE" id="PS51387">
    <property type="entry name" value="FAD_PCMH"/>
    <property type="match status" value="1"/>
</dbReference>
<dbReference type="Gene3D" id="3.30.43.10">
    <property type="entry name" value="Uridine Diphospho-n-acetylenolpyruvylglucosamine Reductase, domain 2"/>
    <property type="match status" value="1"/>
</dbReference>
<dbReference type="InterPro" id="IPR006094">
    <property type="entry name" value="Oxid_FAD_bind_N"/>
</dbReference>
<dbReference type="Gene3D" id="3.30.465.10">
    <property type="match status" value="1"/>
</dbReference>
<sequence>MTSLSTFKQSFKGDIVTPDDDGYSEAIARWAANAERPARVIAFVKDTDDIALALKYARTNKLQVAIRGGGHSPSGASSAEDGLVIDLSRYFNYAVIDPEKRTAHVGGGTLWGTVENEAIQHGLASVAGSVNHTGVSGLLLGGGFGFLTGEHGLVIDSLLQATIVTANGTALTLNESENADLFWGIRGGGSNFGVCTEFILRLHPQRRTVFAGNVVFPASLLDDLMNVLCQWWTTVKNHEGILQVLGRDPAGNDCILLTLFYNGSEEEGRKNFQKIYDLKPIVDGAREIPFESLNSLSNEMFEHGSNYHLKSVNQSGPRQEITKSVFKRLSELNAAPGNDIQHNYIFEYMPHRVVLTVPEGATAFLRSPRGMTGSALKWTRNTPSTEDAAKRAARELTNIVAEAEAEVSGEKNNSGYGNFNSEAQVQITVNGVQVPDDSNSRVLFGPNYSRLQRLKAQYDPENVFSKWFPIIPNLDA</sequence>
<dbReference type="InterPro" id="IPR016169">
    <property type="entry name" value="FAD-bd_PCMH_sub2"/>
</dbReference>
<comment type="similarity">
    <text evidence="2">Belongs to the oxygen-dependent FAD-linked oxidoreductase family.</text>
</comment>
<evidence type="ECO:0000256" key="5">
    <source>
        <dbReference type="ARBA" id="ARBA00023002"/>
    </source>
</evidence>
<dbReference type="OrthoDB" id="415825at2759"/>
<keyword evidence="4" id="KW-0274">FAD</keyword>
<dbReference type="InterPro" id="IPR016167">
    <property type="entry name" value="FAD-bd_PCMH_sub1"/>
</dbReference>
<dbReference type="GO" id="GO:0016491">
    <property type="term" value="F:oxidoreductase activity"/>
    <property type="evidence" value="ECO:0007669"/>
    <property type="project" value="UniProtKB-KW"/>
</dbReference>
<evidence type="ECO:0000256" key="2">
    <source>
        <dbReference type="ARBA" id="ARBA00005466"/>
    </source>
</evidence>
<dbReference type="InterPro" id="IPR016166">
    <property type="entry name" value="FAD-bd_PCMH"/>
</dbReference>
<dbReference type="InterPro" id="IPR036318">
    <property type="entry name" value="FAD-bd_PCMH-like_sf"/>
</dbReference>
<dbReference type="AlphaFoldDB" id="A0A9P5JXX2"/>
<dbReference type="InterPro" id="IPR050416">
    <property type="entry name" value="FAD-linked_Oxidoreductase"/>
</dbReference>
<feature type="coiled-coil region" evidence="6">
    <location>
        <begin position="386"/>
        <end position="413"/>
    </location>
</feature>